<accession>A0A1A5XBT0</accession>
<evidence type="ECO:0000256" key="1">
    <source>
        <dbReference type="ARBA" id="ARBA00004196"/>
    </source>
</evidence>
<gene>
    <name evidence="6" type="ORF">C7400_106125</name>
    <name evidence="7" type="ORF">SAMN05216550_103250</name>
</gene>
<reference evidence="6 9" key="2">
    <citation type="submission" date="2018-05" db="EMBL/GenBank/DDBJ databases">
        <title>Genomic Encyclopedia of Type Strains, Phase IV (KMG-V): Genome sequencing to study the core and pangenomes of soil and plant-associated prokaryotes.</title>
        <authorList>
            <person name="Whitman W."/>
        </authorList>
    </citation>
    <scope>NUCLEOTIDE SEQUENCE [LARGE SCALE GENOMIC DNA]</scope>
    <source>
        <strain evidence="6 9">SIr-6563</strain>
    </source>
</reference>
<dbReference type="AlphaFoldDB" id="A0A1A5XBT0"/>
<dbReference type="InterPro" id="IPR025997">
    <property type="entry name" value="SBP_2_dom"/>
</dbReference>
<evidence type="ECO:0000313" key="9">
    <source>
        <dbReference type="Proteomes" id="UP000247515"/>
    </source>
</evidence>
<feature type="signal peptide" evidence="4">
    <location>
        <begin position="1"/>
        <end position="30"/>
    </location>
</feature>
<sequence>MQQSNTTMKSPTFSKLFAALVAGSLALGLAACSKEGPGSSGSSDAGASGASAAAPASGGAVTIGLSISTLNNPFFVSLKKGAEDEAKKDGVNLITVDAQNDPAKQQASVEDLIEKKVNVILINPTDSSAVANVVKEATSKGIKVISLDRSVNGAEVSSHIASDNKAGGKMAADFLVEKLGGKGNIVELQGIPGSSAANERGAGFDDEIAAKGGVKIATKQPADFDRAKGLSVMENIIQSNKDIQGVFAQNDEMALGAVKALQAAGLKDVAVVGFDATDDAIAAVKAGQMAATVQQQPELIGQYGVQTAKKLVDGQPVDKFIPVPLNLYKQ</sequence>
<feature type="chain" id="PRO_5015053570" evidence="4">
    <location>
        <begin position="31"/>
        <end position="330"/>
    </location>
</feature>
<dbReference type="SUPFAM" id="SSF53822">
    <property type="entry name" value="Periplasmic binding protein-like I"/>
    <property type="match status" value="1"/>
</dbReference>
<keyword evidence="3 4" id="KW-0732">Signal</keyword>
<dbReference type="PANTHER" id="PTHR46847">
    <property type="entry name" value="D-ALLOSE-BINDING PERIPLASMIC PROTEIN-RELATED"/>
    <property type="match status" value="1"/>
</dbReference>
<dbReference type="GeneID" id="61306057"/>
<dbReference type="NCBIfam" id="NF007936">
    <property type="entry name" value="PRK10653.1"/>
    <property type="match status" value="1"/>
</dbReference>
<dbReference type="Gene3D" id="3.40.50.2300">
    <property type="match status" value="2"/>
</dbReference>
<dbReference type="Pfam" id="PF13407">
    <property type="entry name" value="Peripla_BP_4"/>
    <property type="match status" value="1"/>
</dbReference>
<evidence type="ECO:0000256" key="3">
    <source>
        <dbReference type="ARBA" id="ARBA00022729"/>
    </source>
</evidence>
<dbReference type="GO" id="GO:0030246">
    <property type="term" value="F:carbohydrate binding"/>
    <property type="evidence" value="ECO:0007669"/>
    <property type="project" value="UniProtKB-ARBA"/>
</dbReference>
<evidence type="ECO:0000313" key="7">
    <source>
        <dbReference type="EMBL" id="SEJ23090.1"/>
    </source>
</evidence>
<dbReference type="RefSeq" id="WP_065060870.1">
    <property type="nucleotide sequence ID" value="NZ_CADFGN010000001.1"/>
</dbReference>
<evidence type="ECO:0000313" key="6">
    <source>
        <dbReference type="EMBL" id="PXX17409.1"/>
    </source>
</evidence>
<evidence type="ECO:0000259" key="5">
    <source>
        <dbReference type="Pfam" id="PF13407"/>
    </source>
</evidence>
<comment type="similarity">
    <text evidence="2">Belongs to the bacterial solute-binding protein 2 family.</text>
</comment>
<protein>
    <submittedName>
        <fullName evidence="7">Ribose-binding protein</fullName>
    </submittedName>
</protein>
<dbReference type="InterPro" id="IPR028082">
    <property type="entry name" value="Peripla_BP_I"/>
</dbReference>
<evidence type="ECO:0000256" key="2">
    <source>
        <dbReference type="ARBA" id="ARBA00007639"/>
    </source>
</evidence>
<dbReference type="EMBL" id="QJJV01000006">
    <property type="protein sequence ID" value="PXX17409.1"/>
    <property type="molecule type" value="Genomic_DNA"/>
</dbReference>
<dbReference type="GO" id="GO:0030313">
    <property type="term" value="C:cell envelope"/>
    <property type="evidence" value="ECO:0007669"/>
    <property type="project" value="UniProtKB-SubCell"/>
</dbReference>
<proteinExistence type="inferred from homology"/>
<reference evidence="7 8" key="1">
    <citation type="submission" date="2016-10" db="EMBL/GenBank/DDBJ databases">
        <authorList>
            <person name="Varghese N."/>
            <person name="Submissions S."/>
        </authorList>
    </citation>
    <scope>NUCLEOTIDE SEQUENCE [LARGE SCALE GENOMIC DNA]</scope>
    <source>
        <strain evidence="7 8">LMG 22274</strain>
    </source>
</reference>
<name>A0A1A5XBT0_9BURK</name>
<evidence type="ECO:0000313" key="8">
    <source>
        <dbReference type="Proteomes" id="UP000183529"/>
    </source>
</evidence>
<dbReference type="CDD" id="cd06323">
    <property type="entry name" value="PBP1_ribose_binding"/>
    <property type="match status" value="1"/>
</dbReference>
<evidence type="ECO:0000256" key="4">
    <source>
        <dbReference type="SAM" id="SignalP"/>
    </source>
</evidence>
<organism evidence="7 8">
    <name type="scientific">Paraburkholderia tropica</name>
    <dbReference type="NCBI Taxonomy" id="92647"/>
    <lineage>
        <taxon>Bacteria</taxon>
        <taxon>Pseudomonadati</taxon>
        <taxon>Pseudomonadota</taxon>
        <taxon>Betaproteobacteria</taxon>
        <taxon>Burkholderiales</taxon>
        <taxon>Burkholderiaceae</taxon>
        <taxon>Paraburkholderia</taxon>
    </lineage>
</organism>
<dbReference type="EMBL" id="FNZM01000003">
    <property type="protein sequence ID" value="SEJ23090.1"/>
    <property type="molecule type" value="Genomic_DNA"/>
</dbReference>
<dbReference type="Proteomes" id="UP000247515">
    <property type="component" value="Unassembled WGS sequence"/>
</dbReference>
<dbReference type="PANTHER" id="PTHR46847:SF1">
    <property type="entry name" value="D-ALLOSE-BINDING PERIPLASMIC PROTEIN-RELATED"/>
    <property type="match status" value="1"/>
</dbReference>
<feature type="domain" description="Periplasmic binding protein" evidence="5">
    <location>
        <begin position="63"/>
        <end position="315"/>
    </location>
</feature>
<comment type="subcellular location">
    <subcellularLocation>
        <location evidence="1">Cell envelope</location>
    </subcellularLocation>
</comment>
<dbReference type="Proteomes" id="UP000183529">
    <property type="component" value="Unassembled WGS sequence"/>
</dbReference>
<comment type="caution">
    <text evidence="7">The sequence shown here is derived from an EMBL/GenBank/DDBJ whole genome shotgun (WGS) entry which is preliminary data.</text>
</comment>
<keyword evidence="9" id="KW-1185">Reference proteome</keyword>